<keyword evidence="1" id="KW-0732">Signal</keyword>
<dbReference type="Proteomes" id="UP000006695">
    <property type="component" value="Chromosome"/>
</dbReference>
<dbReference type="AlphaFoldDB" id="A5GDR6"/>
<evidence type="ECO:0000313" key="2">
    <source>
        <dbReference type="EMBL" id="ABQ24279.1"/>
    </source>
</evidence>
<name>A5GDR6_GEOUR</name>
<gene>
    <name evidence="2" type="ordered locus">Gura_0061</name>
</gene>
<evidence type="ECO:0000256" key="1">
    <source>
        <dbReference type="SAM" id="SignalP"/>
    </source>
</evidence>
<accession>A5GDR6</accession>
<evidence type="ECO:0008006" key="4">
    <source>
        <dbReference type="Google" id="ProtNLM"/>
    </source>
</evidence>
<proteinExistence type="predicted"/>
<dbReference type="HOGENOM" id="CLU_072039_0_0_7"/>
<protein>
    <recommendedName>
        <fullName evidence="4">Carboxypeptidase regulatory-like domain-containing protein</fullName>
    </recommendedName>
</protein>
<evidence type="ECO:0000313" key="3">
    <source>
        <dbReference type="Proteomes" id="UP000006695"/>
    </source>
</evidence>
<sequence length="256" mass="29071">MKILIPLFCCFVTLCSCSIEFLLPEGCITIMVIDEEGKPMEGINVGIGFEKNTGSGTKGIPVRGVTDSMGKFTGKHNTLEGVQYRAYKGGYYESSGEYRFKNEVGKKWQPWNPEIKLVLRKIEKPVPMYARQFVGVLPLKDKDIGCDLIANDWVKPYGKGTHSDIIFHLRKRYVDDSDYSADLLIKFSGKNDGYIKYDLNMYNGSEFKLPRYARVDGYAKQFVRHVIRPPGRSLQDDRNDNIGYVFRVRSSGSSTN</sequence>
<feature type="chain" id="PRO_5002683441" description="Carboxypeptidase regulatory-like domain-containing protein" evidence="1">
    <location>
        <begin position="19"/>
        <end position="256"/>
    </location>
</feature>
<reference evidence="2 3" key="1">
    <citation type="submission" date="2007-05" db="EMBL/GenBank/DDBJ databases">
        <title>Complete sequence of Geobacter uraniireducens Rf4.</title>
        <authorList>
            <consortium name="US DOE Joint Genome Institute"/>
            <person name="Copeland A."/>
            <person name="Lucas S."/>
            <person name="Lapidus A."/>
            <person name="Barry K."/>
            <person name="Detter J.C."/>
            <person name="Glavina del Rio T."/>
            <person name="Hammon N."/>
            <person name="Israni S."/>
            <person name="Dalin E."/>
            <person name="Tice H."/>
            <person name="Pitluck S."/>
            <person name="Chertkov O."/>
            <person name="Brettin T."/>
            <person name="Bruce D."/>
            <person name="Han C."/>
            <person name="Schmutz J."/>
            <person name="Larimer F."/>
            <person name="Land M."/>
            <person name="Hauser L."/>
            <person name="Kyrpides N."/>
            <person name="Mikhailova N."/>
            <person name="Shelobolina E."/>
            <person name="Aklujkar M."/>
            <person name="Lovley D."/>
            <person name="Richardson P."/>
        </authorList>
    </citation>
    <scope>NUCLEOTIDE SEQUENCE [LARGE SCALE GENOMIC DNA]</scope>
    <source>
        <strain evidence="2 3">Rf4</strain>
    </source>
</reference>
<dbReference type="EMBL" id="CP000698">
    <property type="protein sequence ID" value="ABQ24279.1"/>
    <property type="molecule type" value="Genomic_DNA"/>
</dbReference>
<dbReference type="STRING" id="351605.Gura_0061"/>
<dbReference type="PROSITE" id="PS51257">
    <property type="entry name" value="PROKAR_LIPOPROTEIN"/>
    <property type="match status" value="1"/>
</dbReference>
<keyword evidence="3" id="KW-1185">Reference proteome</keyword>
<dbReference type="KEGG" id="gur:Gura_0061"/>
<feature type="signal peptide" evidence="1">
    <location>
        <begin position="1"/>
        <end position="18"/>
    </location>
</feature>
<organism evidence="2 3">
    <name type="scientific">Geotalea uraniireducens (strain Rf4)</name>
    <name type="common">Geobacter uraniireducens</name>
    <dbReference type="NCBI Taxonomy" id="351605"/>
    <lineage>
        <taxon>Bacteria</taxon>
        <taxon>Pseudomonadati</taxon>
        <taxon>Thermodesulfobacteriota</taxon>
        <taxon>Desulfuromonadia</taxon>
        <taxon>Geobacterales</taxon>
        <taxon>Geobacteraceae</taxon>
        <taxon>Geotalea</taxon>
    </lineage>
</organism>